<keyword evidence="1" id="KW-0472">Membrane</keyword>
<evidence type="ECO:0000256" key="1">
    <source>
        <dbReference type="SAM" id="Phobius"/>
    </source>
</evidence>
<dbReference type="EMBL" id="CP026118">
    <property type="protein sequence ID" value="QAS54502.1"/>
    <property type="molecule type" value="Genomic_DNA"/>
</dbReference>
<protein>
    <submittedName>
        <fullName evidence="2">Uncharacterized protein</fullName>
    </submittedName>
</protein>
<keyword evidence="1" id="KW-0812">Transmembrane</keyword>
<gene>
    <name evidence="2" type="ORF">HLI_20915</name>
</gene>
<evidence type="ECO:0000313" key="2">
    <source>
        <dbReference type="EMBL" id="QAS54502.1"/>
    </source>
</evidence>
<reference evidence="2 3" key="1">
    <citation type="submission" date="2018-01" db="EMBL/GenBank/DDBJ databases">
        <title>The whole genome sequencing and assembly of Halobacillus litoralis ERB031 strain.</title>
        <authorList>
            <person name="Lee S.-J."/>
            <person name="Park M.-K."/>
            <person name="Kim J.-Y."/>
            <person name="Lee Y.-J."/>
            <person name="Yi H."/>
            <person name="Bahn Y.-S."/>
            <person name="Kim J.F."/>
            <person name="Lee D.-W."/>
        </authorList>
    </citation>
    <scope>NUCLEOTIDE SEQUENCE [LARGE SCALE GENOMIC DNA]</scope>
    <source>
        <strain evidence="2 3">ERB 031</strain>
    </source>
</reference>
<sequence length="74" mass="8494">MQDLFVITSRFFFILILQALWCGKKRHIKSLRMIVEAEVLPLLFICTAVVFKNIYGIGMDLGGCYGCGKSYEKR</sequence>
<evidence type="ECO:0000313" key="3">
    <source>
        <dbReference type="Proteomes" id="UP000287756"/>
    </source>
</evidence>
<name>A0A410MIE3_9BACI</name>
<keyword evidence="1" id="KW-1133">Transmembrane helix</keyword>
<dbReference type="AlphaFoldDB" id="A0A410MIE3"/>
<organism evidence="2 3">
    <name type="scientific">Halobacillus litoralis</name>
    <dbReference type="NCBI Taxonomy" id="45668"/>
    <lineage>
        <taxon>Bacteria</taxon>
        <taxon>Bacillati</taxon>
        <taxon>Bacillota</taxon>
        <taxon>Bacilli</taxon>
        <taxon>Bacillales</taxon>
        <taxon>Bacillaceae</taxon>
        <taxon>Halobacillus</taxon>
    </lineage>
</organism>
<dbReference type="Proteomes" id="UP000287756">
    <property type="component" value="Chromosome"/>
</dbReference>
<accession>A0A410MIE3</accession>
<proteinExistence type="predicted"/>
<feature type="transmembrane region" description="Helical" evidence="1">
    <location>
        <begin position="6"/>
        <end position="23"/>
    </location>
</feature>
<dbReference type="KEGG" id="hli:HLI_20915"/>